<feature type="transmembrane region" description="Helical" evidence="13">
    <location>
        <begin position="166"/>
        <end position="185"/>
    </location>
</feature>
<feature type="transmembrane region" description="Helical" evidence="13">
    <location>
        <begin position="373"/>
        <end position="394"/>
    </location>
</feature>
<comment type="similarity">
    <text evidence="2">Belongs to the Ca(2+):cation antiporter (CaCA) (TC 2.A.19) family. Cation/proton exchanger (CAX) subfamily.</text>
</comment>
<feature type="domain" description="Sodium/calcium exchanger membrane region" evidence="14">
    <location>
        <begin position="250"/>
        <end position="390"/>
    </location>
</feature>
<keyword evidence="6 13" id="KW-0109">Calcium transport</keyword>
<feature type="transmembrane region" description="Helical" evidence="13">
    <location>
        <begin position="197"/>
        <end position="216"/>
    </location>
</feature>
<keyword evidence="5 13" id="KW-0926">Vacuole</keyword>
<evidence type="ECO:0000256" key="12">
    <source>
        <dbReference type="ARBA" id="ARBA00025327"/>
    </source>
</evidence>
<dbReference type="Pfam" id="PF01699">
    <property type="entry name" value="Na_Ca_ex"/>
    <property type="match status" value="2"/>
</dbReference>
<dbReference type="GO" id="GO:0006874">
    <property type="term" value="P:intracellular calcium ion homeostasis"/>
    <property type="evidence" value="ECO:0007669"/>
    <property type="project" value="TreeGrafter"/>
</dbReference>
<dbReference type="NCBIfam" id="TIGR00846">
    <property type="entry name" value="caca2"/>
    <property type="match status" value="1"/>
</dbReference>
<evidence type="ECO:0000256" key="2">
    <source>
        <dbReference type="ARBA" id="ARBA00008248"/>
    </source>
</evidence>
<keyword evidence="10 13" id="KW-0406">Ion transport</keyword>
<evidence type="ECO:0000256" key="10">
    <source>
        <dbReference type="ARBA" id="ARBA00023065"/>
    </source>
</evidence>
<evidence type="ECO:0000256" key="11">
    <source>
        <dbReference type="ARBA" id="ARBA00023136"/>
    </source>
</evidence>
<feature type="transmembrane region" description="Helical" evidence="13">
    <location>
        <begin position="249"/>
        <end position="267"/>
    </location>
</feature>
<dbReference type="PANTHER" id="PTHR31503:SF48">
    <property type="entry name" value="VACUOLAR CATION_PROTON EXCHANGER 2"/>
    <property type="match status" value="1"/>
</dbReference>
<comment type="caution">
    <text evidence="13">Lacks conserved residue(s) required for the propagation of feature annotation.</text>
</comment>
<dbReference type="FunFam" id="1.20.1420.30:FF:000008">
    <property type="entry name" value="Vacuolar cation/proton exchanger"/>
    <property type="match status" value="1"/>
</dbReference>
<name>A0A9Q0HTT0_9POAL</name>
<dbReference type="Proteomes" id="UP001151287">
    <property type="component" value="Unassembled WGS sequence"/>
</dbReference>
<dbReference type="NCBIfam" id="TIGR00378">
    <property type="entry name" value="cax"/>
    <property type="match status" value="1"/>
</dbReference>
<protein>
    <recommendedName>
        <fullName evidence="13">Vacuolar cation/proton exchanger</fullName>
    </recommendedName>
</protein>
<evidence type="ECO:0000256" key="8">
    <source>
        <dbReference type="ARBA" id="ARBA00022837"/>
    </source>
</evidence>
<keyword evidence="11 13" id="KW-0472">Membrane</keyword>
<evidence type="ECO:0000256" key="13">
    <source>
        <dbReference type="RuleBase" id="RU365028"/>
    </source>
</evidence>
<feature type="transmembrane region" description="Helical" evidence="13">
    <location>
        <begin position="126"/>
        <end position="146"/>
    </location>
</feature>
<comment type="subcellular location">
    <subcellularLocation>
        <location evidence="1">Vacuole membrane</location>
        <topology evidence="1">Multi-pass membrane protein</topology>
    </subcellularLocation>
</comment>
<evidence type="ECO:0000256" key="4">
    <source>
        <dbReference type="ARBA" id="ARBA00022449"/>
    </source>
</evidence>
<reference evidence="15" key="1">
    <citation type="journal article" date="2022" name="Cell">
        <title>Repeat-based holocentromeres influence genome architecture and karyotype evolution.</title>
        <authorList>
            <person name="Hofstatter P.G."/>
            <person name="Thangavel G."/>
            <person name="Lux T."/>
            <person name="Neumann P."/>
            <person name="Vondrak T."/>
            <person name="Novak P."/>
            <person name="Zhang M."/>
            <person name="Costa L."/>
            <person name="Castellani M."/>
            <person name="Scott A."/>
            <person name="Toegelov H."/>
            <person name="Fuchs J."/>
            <person name="Mata-Sucre Y."/>
            <person name="Dias Y."/>
            <person name="Vanzela A.L.L."/>
            <person name="Huettel B."/>
            <person name="Almeida C.C.S."/>
            <person name="Simkova H."/>
            <person name="Souza G."/>
            <person name="Pedrosa-Harand A."/>
            <person name="Macas J."/>
            <person name="Mayer K.F.X."/>
            <person name="Houben A."/>
            <person name="Marques A."/>
        </authorList>
    </citation>
    <scope>NUCLEOTIDE SEQUENCE</scope>
    <source>
        <strain evidence="15">RhyBre1mFocal</strain>
    </source>
</reference>
<dbReference type="InterPro" id="IPR004837">
    <property type="entry name" value="NaCa_Exmemb"/>
</dbReference>
<comment type="function">
    <text evidence="12 13">Vacuolar cation/proton exchanger (CAX). Translocates Ca(2+) and other metal ions into vacuoles using the proton gradient formed by H(+)-ATPase and H(+)-pyrophosphatase.</text>
</comment>
<evidence type="ECO:0000313" key="16">
    <source>
        <dbReference type="Proteomes" id="UP001151287"/>
    </source>
</evidence>
<keyword evidence="16" id="KW-1185">Reference proteome</keyword>
<dbReference type="FunFam" id="1.20.1420.30:FF:000012">
    <property type="entry name" value="Vacuolar cation/proton exchanger"/>
    <property type="match status" value="1"/>
</dbReference>
<evidence type="ECO:0000256" key="9">
    <source>
        <dbReference type="ARBA" id="ARBA00022989"/>
    </source>
</evidence>
<dbReference type="GO" id="GO:0015369">
    <property type="term" value="F:calcium:proton antiporter activity"/>
    <property type="evidence" value="ECO:0007669"/>
    <property type="project" value="UniProtKB-UniRule"/>
</dbReference>
<dbReference type="PANTHER" id="PTHR31503">
    <property type="entry name" value="VACUOLAR CALCIUM ION TRANSPORTER"/>
    <property type="match status" value="1"/>
</dbReference>
<keyword evidence="4 13" id="KW-0050">Antiport</keyword>
<feature type="transmembrane region" description="Helical" evidence="13">
    <location>
        <begin position="279"/>
        <end position="296"/>
    </location>
</feature>
<keyword evidence="3 13" id="KW-0813">Transport</keyword>
<dbReference type="Gene3D" id="1.20.1420.30">
    <property type="entry name" value="NCX, central ion-binding region"/>
    <property type="match status" value="2"/>
</dbReference>
<dbReference type="AlphaFoldDB" id="A0A9Q0HTT0"/>
<evidence type="ECO:0000259" key="14">
    <source>
        <dbReference type="Pfam" id="PF01699"/>
    </source>
</evidence>
<evidence type="ECO:0000256" key="5">
    <source>
        <dbReference type="ARBA" id="ARBA00022554"/>
    </source>
</evidence>
<gene>
    <name evidence="15" type="ORF">LUZ63_006714</name>
</gene>
<evidence type="ECO:0000313" key="15">
    <source>
        <dbReference type="EMBL" id="KAJ1698202.1"/>
    </source>
</evidence>
<feature type="transmembrane region" description="Helical" evidence="13">
    <location>
        <begin position="316"/>
        <end position="337"/>
    </location>
</feature>
<dbReference type="InterPro" id="IPR004798">
    <property type="entry name" value="CAX-like"/>
</dbReference>
<accession>A0A9Q0HTT0</accession>
<keyword evidence="8 13" id="KW-0106">Calcium</keyword>
<comment type="caution">
    <text evidence="15">The sequence shown here is derived from an EMBL/GenBank/DDBJ whole genome shotgun (WGS) entry which is preliminary data.</text>
</comment>
<sequence>MESNIMSQPSQDQGIPSRSGCYRSSIQRIWQSIKAVIFSSKINVLIPFGPVAIVVHYVHNHGSVFFLSLLGIIPLAERLGFATEQLSLFTGPTVGALLNASFGNATELIISIQAMRNGMLRIVQQSLLGSVLSNMLLVLGCALFAGGVRHKNKAQIFNVRDAGLNSGMLMVALMGMLSPTVLHYTNTEIQSGKSELVLSRFTSFLLLLAYAAYLFYQIKYQTTDPSSNQEEIQNEEKEEAVLVSKWECITWLVVFTVAISVLSDYLVDAIEGASRSWNIPIAFISVVLLPIVGNAAEHASAIMFAINDKLDICLGVAIGSATQISMFLIPFCVLIGWVMGKTMDLNFKLFETAVLFLAVILVAFMLQDGTSNYLKGLLLVICYFVVAASFYVHVDSTSADNKLHQG</sequence>
<evidence type="ECO:0000256" key="7">
    <source>
        <dbReference type="ARBA" id="ARBA00022692"/>
    </source>
</evidence>
<proteinExistence type="inferred from homology"/>
<dbReference type="GO" id="GO:0009705">
    <property type="term" value="C:plant-type vacuole membrane"/>
    <property type="evidence" value="ECO:0007669"/>
    <property type="project" value="TreeGrafter"/>
</dbReference>
<keyword evidence="7 13" id="KW-0812">Transmembrane</keyword>
<feature type="transmembrane region" description="Helical" evidence="13">
    <location>
        <begin position="35"/>
        <end position="58"/>
    </location>
</feature>
<organism evidence="15 16">
    <name type="scientific">Rhynchospora breviuscula</name>
    <dbReference type="NCBI Taxonomy" id="2022672"/>
    <lineage>
        <taxon>Eukaryota</taxon>
        <taxon>Viridiplantae</taxon>
        <taxon>Streptophyta</taxon>
        <taxon>Embryophyta</taxon>
        <taxon>Tracheophyta</taxon>
        <taxon>Spermatophyta</taxon>
        <taxon>Magnoliopsida</taxon>
        <taxon>Liliopsida</taxon>
        <taxon>Poales</taxon>
        <taxon>Cyperaceae</taxon>
        <taxon>Cyperoideae</taxon>
        <taxon>Rhynchosporeae</taxon>
        <taxon>Rhynchospora</taxon>
    </lineage>
</organism>
<feature type="transmembrane region" description="Helical" evidence="13">
    <location>
        <begin position="349"/>
        <end position="367"/>
    </location>
</feature>
<dbReference type="OrthoDB" id="645535at2759"/>
<dbReference type="EMBL" id="JAMQYH010000002">
    <property type="protein sequence ID" value="KAJ1698202.1"/>
    <property type="molecule type" value="Genomic_DNA"/>
</dbReference>
<evidence type="ECO:0000256" key="3">
    <source>
        <dbReference type="ARBA" id="ARBA00022448"/>
    </source>
</evidence>
<dbReference type="InterPro" id="IPR044880">
    <property type="entry name" value="NCX_ion-bd_dom_sf"/>
</dbReference>
<dbReference type="InterPro" id="IPR004713">
    <property type="entry name" value="CaH_exchang"/>
</dbReference>
<evidence type="ECO:0000256" key="6">
    <source>
        <dbReference type="ARBA" id="ARBA00022568"/>
    </source>
</evidence>
<feature type="domain" description="Sodium/calcium exchanger membrane region" evidence="14">
    <location>
        <begin position="64"/>
        <end position="218"/>
    </location>
</feature>
<evidence type="ECO:0000256" key="1">
    <source>
        <dbReference type="ARBA" id="ARBA00004128"/>
    </source>
</evidence>
<keyword evidence="9 13" id="KW-1133">Transmembrane helix</keyword>